<evidence type="ECO:0000313" key="2">
    <source>
        <dbReference type="Proteomes" id="UP000293331"/>
    </source>
</evidence>
<dbReference type="InterPro" id="IPR032577">
    <property type="entry name" value="DUF4920"/>
</dbReference>
<name>A0A4Q5LKB6_9SPHI</name>
<dbReference type="AlphaFoldDB" id="A0A4Q5LKB6"/>
<organism evidence="1 2">
    <name type="scientific">Mucilaginibacter terrigena</name>
    <dbReference type="NCBI Taxonomy" id="2492395"/>
    <lineage>
        <taxon>Bacteria</taxon>
        <taxon>Pseudomonadati</taxon>
        <taxon>Bacteroidota</taxon>
        <taxon>Sphingobacteriia</taxon>
        <taxon>Sphingobacteriales</taxon>
        <taxon>Sphingobacteriaceae</taxon>
        <taxon>Mucilaginibacter</taxon>
    </lineage>
</organism>
<evidence type="ECO:0000313" key="1">
    <source>
        <dbReference type="EMBL" id="RYU89260.1"/>
    </source>
</evidence>
<accession>A0A4Q5LKB6</accession>
<dbReference type="EMBL" id="SEWG01000005">
    <property type="protein sequence ID" value="RYU89260.1"/>
    <property type="molecule type" value="Genomic_DNA"/>
</dbReference>
<comment type="caution">
    <text evidence="1">The sequence shown here is derived from an EMBL/GenBank/DDBJ whole genome shotgun (WGS) entry which is preliminary data.</text>
</comment>
<dbReference type="Pfam" id="PF16267">
    <property type="entry name" value="DUF4920"/>
    <property type="match status" value="1"/>
</dbReference>
<sequence>MRIQYLLINKLWMVQLFKLTTITNVKHLMKKLVFIAFVFCRINCFAQKHTPLPHGMVFGDKPTEIAPVPAEKIETLMGKKIRQTTAIVGRIIRVTKEKGGWFDMDAGNGKVIAAHFKNYNIRLPEAINGRTVIIEGVAQRLLTADDMQHFAGDTVTGAKQHQEKVNPKARITFEVRGLMVDR</sequence>
<reference evidence="1 2" key="1">
    <citation type="submission" date="2019-02" db="EMBL/GenBank/DDBJ databases">
        <title>Bacterial novel species Mucilaginibacter sp. 17JY9-4 isolated from soil.</title>
        <authorList>
            <person name="Jung H.-Y."/>
        </authorList>
    </citation>
    <scope>NUCLEOTIDE SEQUENCE [LARGE SCALE GENOMIC DNA]</scope>
    <source>
        <strain evidence="1 2">17JY9-4</strain>
    </source>
</reference>
<dbReference type="OrthoDB" id="794173at2"/>
<keyword evidence="2" id="KW-1185">Reference proteome</keyword>
<protein>
    <submittedName>
        <fullName evidence="1">DUF4920 domain-containing protein</fullName>
    </submittedName>
</protein>
<gene>
    <name evidence="1" type="ORF">EWM62_13045</name>
</gene>
<proteinExistence type="predicted"/>
<dbReference type="Proteomes" id="UP000293331">
    <property type="component" value="Unassembled WGS sequence"/>
</dbReference>